<organism evidence="14 15">
    <name type="scientific">Candidatus Methylumidiphilus alinenensis</name>
    <dbReference type="NCBI Taxonomy" id="2202197"/>
    <lineage>
        <taxon>Bacteria</taxon>
        <taxon>Pseudomonadati</taxon>
        <taxon>Pseudomonadota</taxon>
        <taxon>Gammaproteobacteria</taxon>
        <taxon>Methylococcales</taxon>
        <taxon>Candidatus Methylumidiphilus</taxon>
    </lineage>
</organism>
<dbReference type="GO" id="GO:0004309">
    <property type="term" value="F:exopolyphosphatase activity"/>
    <property type="evidence" value="ECO:0007669"/>
    <property type="project" value="UniProtKB-EC"/>
</dbReference>
<dbReference type="CDD" id="cd24053">
    <property type="entry name" value="ASKHA_NBD_EcPPX-GppA-like"/>
    <property type="match status" value="1"/>
</dbReference>
<dbReference type="InterPro" id="IPR003695">
    <property type="entry name" value="Ppx_GppA_N"/>
</dbReference>
<comment type="subcellular location">
    <subcellularLocation>
        <location evidence="2">Cell membrane</location>
        <topology evidence="2">Peripheral membrane protein</topology>
    </subcellularLocation>
</comment>
<comment type="caution">
    <text evidence="14">The sequence shown here is derived from an EMBL/GenBank/DDBJ whole genome shotgun (WGS) entry which is preliminary data.</text>
</comment>
<dbReference type="InterPro" id="IPR048950">
    <property type="entry name" value="Ppx_GppA_C"/>
</dbReference>
<keyword evidence="8" id="KW-0378">Hydrolase</keyword>
<dbReference type="EMBL" id="QJPH01000503">
    <property type="protein sequence ID" value="PZN71983.1"/>
    <property type="molecule type" value="Genomic_DNA"/>
</dbReference>
<feature type="domain" description="Ppx/GppA phosphatase N-terminal" evidence="12">
    <location>
        <begin position="64"/>
        <end position="345"/>
    </location>
</feature>
<evidence type="ECO:0000256" key="6">
    <source>
        <dbReference type="ARBA" id="ARBA00020416"/>
    </source>
</evidence>
<evidence type="ECO:0000313" key="14">
    <source>
        <dbReference type="EMBL" id="PZN71983.1"/>
    </source>
</evidence>
<feature type="compositionally biased region" description="Polar residues" evidence="11">
    <location>
        <begin position="26"/>
        <end position="38"/>
    </location>
</feature>
<evidence type="ECO:0000256" key="10">
    <source>
        <dbReference type="ARBA" id="ARBA00047607"/>
    </source>
</evidence>
<dbReference type="NCBIfam" id="TIGR03706">
    <property type="entry name" value="exo_poly_only"/>
    <property type="match status" value="1"/>
</dbReference>
<dbReference type="PANTHER" id="PTHR30005">
    <property type="entry name" value="EXOPOLYPHOSPHATASE"/>
    <property type="match status" value="1"/>
</dbReference>
<dbReference type="PANTHER" id="PTHR30005:SF14">
    <property type="entry name" value="EXOPOLYPHOSPHATASE"/>
    <property type="match status" value="1"/>
</dbReference>
<evidence type="ECO:0000256" key="11">
    <source>
        <dbReference type="SAM" id="MobiDB-lite"/>
    </source>
</evidence>
<dbReference type="InterPro" id="IPR043129">
    <property type="entry name" value="ATPase_NBD"/>
</dbReference>
<comment type="similarity">
    <text evidence="3">Belongs to the GppA/Ppx family.</text>
</comment>
<proteinExistence type="inferred from homology"/>
<feature type="region of interest" description="Disordered" evidence="11">
    <location>
        <begin position="26"/>
        <end position="45"/>
    </location>
</feature>
<dbReference type="GO" id="GO:0005886">
    <property type="term" value="C:plasma membrane"/>
    <property type="evidence" value="ECO:0007669"/>
    <property type="project" value="UniProtKB-SubCell"/>
</dbReference>
<accession>A0A2W4QJ97</accession>
<dbReference type="SUPFAM" id="SSF53067">
    <property type="entry name" value="Actin-like ATPase domain"/>
    <property type="match status" value="2"/>
</dbReference>
<sequence>MLGLFWLESFKIGKYHSVGTIGNFTRNPRPQISPNNKEPTVPKPSTPEHVAAIDLGSNSFHMIVANFRQGELVVVDRLREMVRLAAGLTPDRFLTEEAQFKALDCLQRFGQRLRDMPSSSVRAVGTNTLRVARNAEQFLLKAEQALGHPIEIIAGIEEARLIYQGVANSLTNNGKRRLVMDIGGGSTEYIIGMDHAPLQKESLRMGCVSMSLNHFNDGKITPKRFKRAVIAAQAELEPFEKTFGYGAWEQAIGASGTMRTVEKLLVSNGWSKEGITLDGLNQLIDAMYSAGQCDKLQLPELSTDRKPILPGGVAIICASFKSLHIPHMKVADGALREGLLYDLLGRINHEDVRDRSVAALATRFHVDEEHANRVCRTLSELSRQTAFLGGVDREVGESWLSWAAALHEIGIDIAHSNYHRHGAYIIENGDLPGFSRQDQMLLATLVRFHRRKLIPKSFKELVKPWDMAAFPMTLLLRLAVLLNRSRQPAALPPITLAMAENRIILRFPKNWLNEHPLTVADLEQEAGYLQGADIVLDYA</sequence>
<dbReference type="Gene3D" id="3.30.420.150">
    <property type="entry name" value="Exopolyphosphatase. Domain 2"/>
    <property type="match status" value="1"/>
</dbReference>
<gene>
    <name evidence="14" type="primary">ppx</name>
    <name evidence="14" type="ORF">DM484_25165</name>
</gene>
<evidence type="ECO:0000256" key="8">
    <source>
        <dbReference type="ARBA" id="ARBA00022801"/>
    </source>
</evidence>
<dbReference type="AlphaFoldDB" id="A0A2W4QJ97"/>
<evidence type="ECO:0000256" key="2">
    <source>
        <dbReference type="ARBA" id="ARBA00004202"/>
    </source>
</evidence>
<dbReference type="Gene3D" id="1.10.3210.10">
    <property type="entry name" value="Hypothetical protein af1432"/>
    <property type="match status" value="1"/>
</dbReference>
<protein>
    <recommendedName>
        <fullName evidence="6">Exopolyphosphatase</fullName>
        <ecNumber evidence="5">3.6.1.11</ecNumber>
    </recommendedName>
</protein>
<evidence type="ECO:0000256" key="5">
    <source>
        <dbReference type="ARBA" id="ARBA00012451"/>
    </source>
</evidence>
<comment type="catalytic activity">
    <reaction evidence="10">
        <text>[phosphate](n) + H2O = [phosphate](n-1) + phosphate + H(+)</text>
        <dbReference type="Rhea" id="RHEA:21528"/>
        <dbReference type="Rhea" id="RHEA-COMP:9859"/>
        <dbReference type="Rhea" id="RHEA-COMP:14279"/>
        <dbReference type="ChEBI" id="CHEBI:15377"/>
        <dbReference type="ChEBI" id="CHEBI:15378"/>
        <dbReference type="ChEBI" id="CHEBI:16838"/>
        <dbReference type="ChEBI" id="CHEBI:43474"/>
        <dbReference type="EC" id="3.6.1.11"/>
    </reaction>
</comment>
<dbReference type="GO" id="GO:0006798">
    <property type="term" value="P:polyphosphate catabolic process"/>
    <property type="evidence" value="ECO:0007669"/>
    <property type="project" value="TreeGrafter"/>
</dbReference>
<dbReference type="Pfam" id="PF02541">
    <property type="entry name" value="Ppx-GppA"/>
    <property type="match status" value="1"/>
</dbReference>
<reference evidence="14 15" key="1">
    <citation type="journal article" date="2018" name="Aquat. Microb. Ecol.">
        <title>Gammaproteobacterial methanotrophs dominate.</title>
        <authorList>
            <person name="Rissanen A.J."/>
            <person name="Saarenheimo J."/>
            <person name="Tiirola M."/>
            <person name="Peura S."/>
            <person name="Aalto S.L."/>
            <person name="Karvinen A."/>
            <person name="Nykanen H."/>
        </authorList>
    </citation>
    <scope>NUCLEOTIDE SEQUENCE [LARGE SCALE GENOMIC DNA]</scope>
    <source>
        <strain evidence="14">AMbin10</strain>
    </source>
</reference>
<keyword evidence="7" id="KW-1003">Cell membrane</keyword>
<evidence type="ECO:0000256" key="3">
    <source>
        <dbReference type="ARBA" id="ARBA00007125"/>
    </source>
</evidence>
<dbReference type="FunFam" id="3.30.420.40:FF:000023">
    <property type="entry name" value="Guanosine-5'-triphosphate,3'-diphosphate pyrophosphatase"/>
    <property type="match status" value="1"/>
</dbReference>
<keyword evidence="9" id="KW-0472">Membrane</keyword>
<name>A0A2W4QJ97_9GAMM</name>
<comment type="cofactor">
    <cofactor evidence="1">
        <name>Mg(2+)</name>
        <dbReference type="ChEBI" id="CHEBI:18420"/>
    </cofactor>
</comment>
<dbReference type="EC" id="3.6.1.11" evidence="5"/>
<evidence type="ECO:0000256" key="1">
    <source>
        <dbReference type="ARBA" id="ARBA00001946"/>
    </source>
</evidence>
<evidence type="ECO:0000259" key="12">
    <source>
        <dbReference type="Pfam" id="PF02541"/>
    </source>
</evidence>
<evidence type="ECO:0000259" key="13">
    <source>
        <dbReference type="Pfam" id="PF21447"/>
    </source>
</evidence>
<dbReference type="Pfam" id="PF21447">
    <property type="entry name" value="Ppx-GppA_III"/>
    <property type="match status" value="1"/>
</dbReference>
<dbReference type="InterPro" id="IPR022371">
    <property type="entry name" value="Exopolyphosphatase"/>
</dbReference>
<dbReference type="Gene3D" id="3.30.420.40">
    <property type="match status" value="1"/>
</dbReference>
<comment type="subunit">
    <text evidence="4">Homodimer.</text>
</comment>
<evidence type="ECO:0000256" key="4">
    <source>
        <dbReference type="ARBA" id="ARBA00011738"/>
    </source>
</evidence>
<dbReference type="InterPro" id="IPR030673">
    <property type="entry name" value="PyroPPase_GppA_Ppx"/>
</dbReference>
<dbReference type="PIRSF" id="PIRSF001267">
    <property type="entry name" value="Pyrophosphatase_GppA_Ppx"/>
    <property type="match status" value="1"/>
</dbReference>
<dbReference type="Proteomes" id="UP000249396">
    <property type="component" value="Unassembled WGS sequence"/>
</dbReference>
<feature type="domain" description="Ppx/GppA phosphatase C-terminal" evidence="13">
    <location>
        <begin position="352"/>
        <end position="525"/>
    </location>
</feature>
<dbReference type="InterPro" id="IPR050273">
    <property type="entry name" value="GppA/Ppx_hydrolase"/>
</dbReference>
<evidence type="ECO:0000256" key="7">
    <source>
        <dbReference type="ARBA" id="ARBA00022475"/>
    </source>
</evidence>
<evidence type="ECO:0000313" key="15">
    <source>
        <dbReference type="Proteomes" id="UP000249396"/>
    </source>
</evidence>
<dbReference type="SUPFAM" id="SSF109604">
    <property type="entry name" value="HD-domain/PDEase-like"/>
    <property type="match status" value="1"/>
</dbReference>
<evidence type="ECO:0000256" key="9">
    <source>
        <dbReference type="ARBA" id="ARBA00023136"/>
    </source>
</evidence>